<dbReference type="Proteomes" id="UP000198290">
    <property type="component" value="Chromosome"/>
</dbReference>
<protein>
    <submittedName>
        <fullName evidence="2">Uncharacterized protein</fullName>
    </submittedName>
</protein>
<proteinExistence type="predicted"/>
<gene>
    <name evidence="2" type="ORF">DLM_1937</name>
</gene>
<evidence type="ECO:0000256" key="1">
    <source>
        <dbReference type="SAM" id="MobiDB-lite"/>
    </source>
</evidence>
<feature type="region of interest" description="Disordered" evidence="1">
    <location>
        <begin position="8"/>
        <end position="37"/>
    </location>
</feature>
<name>A0A3G9GFF2_9NEIS</name>
<sequence>MDLYRLAHRISHRSDAQHRHKHRPHERMTASTHPGSPIGWPGFFMSA</sequence>
<accession>A0A3G9GFF2</accession>
<organism evidence="2 3">
    <name type="scientific">Aquitalea magnusonii</name>
    <dbReference type="NCBI Taxonomy" id="332411"/>
    <lineage>
        <taxon>Bacteria</taxon>
        <taxon>Pseudomonadati</taxon>
        <taxon>Pseudomonadota</taxon>
        <taxon>Betaproteobacteria</taxon>
        <taxon>Neisseriales</taxon>
        <taxon>Chromobacteriaceae</taxon>
        <taxon>Aquitalea</taxon>
    </lineage>
</organism>
<keyword evidence="3" id="KW-1185">Reference proteome</keyword>
<reference evidence="3" key="1">
    <citation type="journal article" date="2017" name="Biotechnol. Biofuels">
        <title>Evaluation of environmental bacterial communities as a factor affecting the growth of duckweed Lemna minor.</title>
        <authorList>
            <person name="Ishizawa H."/>
            <person name="Kuroda M."/>
            <person name="Morikawa M."/>
            <person name="Ike M."/>
        </authorList>
    </citation>
    <scope>NUCLEOTIDE SEQUENCE [LARGE SCALE GENOMIC DNA]</scope>
    <source>
        <strain evidence="3">H3</strain>
    </source>
</reference>
<dbReference type="AlphaFoldDB" id="A0A3G9GFF2"/>
<reference evidence="3" key="3">
    <citation type="journal article" date="2017" name="Plant Physiol. Biochem.">
        <title>Differential oxidative and antioxidative response of duckweed Lemna minor toward plant growth promoting/inhibiting bacteria.</title>
        <authorList>
            <person name="Ishizawa H."/>
            <person name="Kuroda M."/>
            <person name="Morikawa M."/>
            <person name="Ike M."/>
        </authorList>
    </citation>
    <scope>NUCLEOTIDE SEQUENCE [LARGE SCALE GENOMIC DNA]</scope>
    <source>
        <strain evidence="3">H3</strain>
    </source>
</reference>
<dbReference type="KEGG" id="amah:DLM_1937"/>
<dbReference type="EMBL" id="AP018823">
    <property type="protein sequence ID" value="BBF85553.1"/>
    <property type="molecule type" value="Genomic_DNA"/>
</dbReference>
<reference evidence="2 3" key="2">
    <citation type="journal article" date="2017" name="Genome Announc.">
        <title>Draft genome sequence of Aquitalea magnusonii strain H3, a plant growth-promoting bacterium of duckweed Lemna minor.</title>
        <authorList>
            <person name="Ishizawa H."/>
            <person name="Kuroda M."/>
            <person name="Ike M."/>
        </authorList>
    </citation>
    <scope>NUCLEOTIDE SEQUENCE [LARGE SCALE GENOMIC DNA]</scope>
    <source>
        <strain evidence="2 3">H3</strain>
    </source>
</reference>
<evidence type="ECO:0000313" key="3">
    <source>
        <dbReference type="Proteomes" id="UP000198290"/>
    </source>
</evidence>
<evidence type="ECO:0000313" key="2">
    <source>
        <dbReference type="EMBL" id="BBF85553.1"/>
    </source>
</evidence>